<feature type="domain" description="Transposase TnpC homeodomain" evidence="4">
    <location>
        <begin position="43"/>
        <end position="115"/>
    </location>
</feature>
<evidence type="ECO:0000259" key="3">
    <source>
        <dbReference type="Pfam" id="PF13005"/>
    </source>
</evidence>
<dbReference type="InterPro" id="IPR004291">
    <property type="entry name" value="Transposase_IS66_central"/>
</dbReference>
<evidence type="ECO:0000259" key="5">
    <source>
        <dbReference type="Pfam" id="PF13817"/>
    </source>
</evidence>
<gene>
    <name evidence="6" type="ORF">MOOR_19980</name>
</gene>
<dbReference type="EMBL" id="MIHH01000011">
    <property type="protein sequence ID" value="OIQ08455.1"/>
    <property type="molecule type" value="Genomic_DNA"/>
</dbReference>
<comment type="caution">
    <text evidence="6">The sequence shown here is derived from an EMBL/GenBank/DDBJ whole genome shotgun (WGS) entry which is preliminary data.</text>
</comment>
<evidence type="ECO:0000256" key="1">
    <source>
        <dbReference type="SAM" id="Coils"/>
    </source>
</evidence>
<feature type="coiled-coil region" evidence="1">
    <location>
        <begin position="13"/>
        <end position="47"/>
    </location>
</feature>
<dbReference type="Pfam" id="PF13817">
    <property type="entry name" value="DDE_Tnp_IS66_C"/>
    <property type="match status" value="1"/>
</dbReference>
<feature type="domain" description="Transposase IS66 C-terminal" evidence="5">
    <location>
        <begin position="480"/>
        <end position="520"/>
    </location>
</feature>
<protein>
    <submittedName>
        <fullName evidence="6">Transposase IS66 family protein</fullName>
    </submittedName>
</protein>
<accession>A0A1J5JV53</accession>
<sequence length="532" mass="61370">MSTNSQSIAAMTIEELQSRCLQLEEQCRQLEQQNAELTAKLNWFMEQLRLSKKRQFGVSSERTEALPEQLMLFNEAEVAARPEAPEPDLETITYQRHKTRTRREMNLEDLPVEVVEHRLPEEEQVCPHCGGLLHEMSTEVRQELKIIPAQVKVVKHIRYVYACRHCEREEISTPVVTAPMPAPVLPGSPVSPSLLAYVMHQKYGEGLPLYRQEQQFKGLGIELSRQTLANWVLHGANTWLTHIYDRLHEYLLQKDILHADETTLQVLREPGREAATKSFLWLYRTGRDGPPIILYDYQTTRASKHPRRFLAGFKGYLHVDGYAGYNELPDVTLVGCWAHARRKFDEALKALPEDKRNAAVAAREGLEFCNRLFTIERDLKDKTPEERYQLRQVRSKPVLDAFLAWLKTQKSRVLPKSSFGQAINYCLGQWDKLTAFLQDGRLELDNNRSERSIKPFVIGRKNWLFANTPRGAKASAITYSIIETAKENGLNPFQYLRYLFEKLPNLDTQDKNALDQLLPWSDSLPSVCRVNN</sequence>
<name>A0A1J5JV53_NEOTH</name>
<dbReference type="InterPro" id="IPR039552">
    <property type="entry name" value="IS66_C"/>
</dbReference>
<evidence type="ECO:0000259" key="2">
    <source>
        <dbReference type="Pfam" id="PF03050"/>
    </source>
</evidence>
<dbReference type="RefSeq" id="WP_081358690.1">
    <property type="nucleotide sequence ID" value="NZ_MIHH01000011.1"/>
</dbReference>
<evidence type="ECO:0000313" key="7">
    <source>
        <dbReference type="Proteomes" id="UP000182743"/>
    </source>
</evidence>
<dbReference type="NCBIfam" id="NF033517">
    <property type="entry name" value="transpos_IS66"/>
    <property type="match status" value="1"/>
</dbReference>
<dbReference type="Pfam" id="PF03050">
    <property type="entry name" value="DDE_Tnp_IS66"/>
    <property type="match status" value="1"/>
</dbReference>
<feature type="domain" description="Transposase IS66 central" evidence="2">
    <location>
        <begin position="188"/>
        <end position="473"/>
    </location>
</feature>
<evidence type="ECO:0000259" key="4">
    <source>
        <dbReference type="Pfam" id="PF13007"/>
    </source>
</evidence>
<proteinExistence type="predicted"/>
<dbReference type="Pfam" id="PF13005">
    <property type="entry name" value="zf-IS66"/>
    <property type="match status" value="1"/>
</dbReference>
<organism evidence="6 7">
    <name type="scientific">Neomoorella thermoacetica</name>
    <name type="common">Clostridium thermoaceticum</name>
    <dbReference type="NCBI Taxonomy" id="1525"/>
    <lineage>
        <taxon>Bacteria</taxon>
        <taxon>Bacillati</taxon>
        <taxon>Bacillota</taxon>
        <taxon>Clostridia</taxon>
        <taxon>Neomoorellales</taxon>
        <taxon>Neomoorellaceae</taxon>
        <taxon>Neomoorella</taxon>
    </lineage>
</organism>
<dbReference type="AlphaFoldDB" id="A0A1J5JV53"/>
<dbReference type="InterPro" id="IPR024474">
    <property type="entry name" value="Znf_dom_IS66"/>
</dbReference>
<evidence type="ECO:0000313" key="6">
    <source>
        <dbReference type="EMBL" id="OIQ08455.1"/>
    </source>
</evidence>
<dbReference type="PANTHER" id="PTHR33678">
    <property type="entry name" value="BLL1576 PROTEIN"/>
    <property type="match status" value="1"/>
</dbReference>
<dbReference type="Pfam" id="PF13007">
    <property type="entry name" value="LZ_Tnp_IS66"/>
    <property type="match status" value="1"/>
</dbReference>
<keyword evidence="1" id="KW-0175">Coiled coil</keyword>
<dbReference type="Proteomes" id="UP000182743">
    <property type="component" value="Unassembled WGS sequence"/>
</dbReference>
<dbReference type="InterPro" id="IPR024463">
    <property type="entry name" value="Transposase_TnpC_homeodom"/>
</dbReference>
<reference evidence="6 7" key="1">
    <citation type="submission" date="2016-08" db="EMBL/GenBank/DDBJ databases">
        <title>Genome-based comparison of Moorella thermoacetic strains.</title>
        <authorList>
            <person name="Poehlein A."/>
            <person name="Bengelsdorf F.R."/>
            <person name="Esser C."/>
            <person name="Duerre P."/>
            <person name="Daniel R."/>
        </authorList>
    </citation>
    <scope>NUCLEOTIDE SEQUENCE [LARGE SCALE GENOMIC DNA]</scope>
    <source>
        <strain evidence="6 7">DSM 11768</strain>
    </source>
</reference>
<dbReference type="InterPro" id="IPR052344">
    <property type="entry name" value="Transposase-related"/>
</dbReference>
<dbReference type="PANTHER" id="PTHR33678:SF1">
    <property type="entry name" value="BLL1576 PROTEIN"/>
    <property type="match status" value="1"/>
</dbReference>
<feature type="domain" description="Transposase IS66 zinc-finger binding" evidence="3">
    <location>
        <begin position="123"/>
        <end position="167"/>
    </location>
</feature>